<protein>
    <recommendedName>
        <fullName evidence="1">Macro domain-containing protein</fullName>
    </recommendedName>
</protein>
<dbReference type="InterPro" id="IPR043472">
    <property type="entry name" value="Macro_dom-like"/>
</dbReference>
<dbReference type="CDD" id="cd02908">
    <property type="entry name" value="Macro_OAADPr_deacetylase"/>
    <property type="match status" value="1"/>
</dbReference>
<dbReference type="AlphaFoldDB" id="A0A0E2E2X4"/>
<dbReference type="InterPro" id="IPR002589">
    <property type="entry name" value="Macro_dom"/>
</dbReference>
<dbReference type="EMBL" id="AGDV01000020">
    <property type="protein sequence ID" value="EMB31710.1"/>
    <property type="molecule type" value="Genomic_DNA"/>
</dbReference>
<dbReference type="RefSeq" id="WP_002685486.1">
    <property type="nucleotide sequence ID" value="NZ_CM001795.1"/>
</dbReference>
<dbReference type="HOGENOM" id="CLU_046550_2_1_12"/>
<dbReference type="Gene3D" id="3.40.220.10">
    <property type="entry name" value="Leucine Aminopeptidase, subunit E, domain 1"/>
    <property type="match status" value="1"/>
</dbReference>
<reference evidence="2" key="1">
    <citation type="submission" date="2012-01" db="EMBL/GenBank/DDBJ databases">
        <title>The Genome Sequence of Treponema denticola H-22.</title>
        <authorList>
            <consortium name="The Broad Institute Genome Sequencing Platform"/>
            <person name="Earl A."/>
            <person name="Ward D."/>
            <person name="Feldgarden M."/>
            <person name="Gevers D."/>
            <person name="Blanton J.M."/>
            <person name="Fenno C.J."/>
            <person name="Baranova O.V."/>
            <person name="Mathney J."/>
            <person name="Dewhirst F.E."/>
            <person name="Izard J."/>
            <person name="Young S.K."/>
            <person name="Zeng Q."/>
            <person name="Gargeya S."/>
            <person name="Fitzgerald M."/>
            <person name="Haas B."/>
            <person name="Abouelleil A."/>
            <person name="Alvarado L."/>
            <person name="Arachchi H.M."/>
            <person name="Berlin A."/>
            <person name="Chapman S.B."/>
            <person name="Gearin G."/>
            <person name="Goldberg J."/>
            <person name="Griggs A."/>
            <person name="Gujja S."/>
            <person name="Hansen M."/>
            <person name="Heiman D."/>
            <person name="Howarth C."/>
            <person name="Larimer J."/>
            <person name="Lui A."/>
            <person name="MacDonald P.J.P."/>
            <person name="McCowen C."/>
            <person name="Montmayeur A."/>
            <person name="Murphy C."/>
            <person name="Neiman D."/>
            <person name="Pearson M."/>
            <person name="Priest M."/>
            <person name="Roberts A."/>
            <person name="Saif S."/>
            <person name="Shea T."/>
            <person name="Sisk P."/>
            <person name="Stolte C."/>
            <person name="Sykes S."/>
            <person name="Wortman J."/>
            <person name="Nusbaum C."/>
            <person name="Birren B."/>
        </authorList>
    </citation>
    <scope>NUCLEOTIDE SEQUENCE [LARGE SCALE GENOMIC DNA]</scope>
    <source>
        <strain evidence="2">H-22</strain>
    </source>
</reference>
<dbReference type="Pfam" id="PF01661">
    <property type="entry name" value="Macro"/>
    <property type="match status" value="1"/>
</dbReference>
<evidence type="ECO:0000313" key="2">
    <source>
        <dbReference type="EMBL" id="EMB31710.1"/>
    </source>
</evidence>
<evidence type="ECO:0000259" key="1">
    <source>
        <dbReference type="PROSITE" id="PS51154"/>
    </source>
</evidence>
<dbReference type="Proteomes" id="UP000011705">
    <property type="component" value="Chromosome"/>
</dbReference>
<name>A0A0E2E2X4_TREDN</name>
<dbReference type="PANTHER" id="PTHR11106">
    <property type="entry name" value="GANGLIOSIDE INDUCED DIFFERENTIATION ASSOCIATED PROTEIN 2-RELATED"/>
    <property type="match status" value="1"/>
</dbReference>
<dbReference type="NCBIfam" id="NF003163">
    <property type="entry name" value="PRK04143.1"/>
    <property type="match status" value="1"/>
</dbReference>
<dbReference type="SUPFAM" id="SSF52949">
    <property type="entry name" value="Macro domain-like"/>
    <property type="match status" value="1"/>
</dbReference>
<organism evidence="2">
    <name type="scientific">Treponema denticola H-22</name>
    <dbReference type="NCBI Taxonomy" id="999432"/>
    <lineage>
        <taxon>Bacteria</taxon>
        <taxon>Pseudomonadati</taxon>
        <taxon>Spirochaetota</taxon>
        <taxon>Spirochaetia</taxon>
        <taxon>Spirochaetales</taxon>
        <taxon>Treponemataceae</taxon>
        <taxon>Treponema</taxon>
    </lineage>
</organism>
<comment type="caution">
    <text evidence="2">The sequence shown here is derived from an EMBL/GenBank/DDBJ whole genome shotgun (WGS) entry which is preliminary data.</text>
</comment>
<feature type="domain" description="Macro" evidence="1">
    <location>
        <begin position="70"/>
        <end position="272"/>
    </location>
</feature>
<proteinExistence type="predicted"/>
<dbReference type="PROSITE" id="PS51154">
    <property type="entry name" value="MACRO"/>
    <property type="match status" value="1"/>
</dbReference>
<dbReference type="PANTHER" id="PTHR11106:SF27">
    <property type="entry name" value="MACRO DOMAIN-CONTAINING PROTEIN"/>
    <property type="match status" value="1"/>
</dbReference>
<sequence length="278" mass="30956">MTQTERRRFLIEYLLAENSQYRGVQIPESETEQKYLLRSLVNVRHAVPASEEFLHIEDEYLQEEIKLRGITDITDLVPACDDLYIWRGDITTLKVDAIVNAANSGMTGCWQPCHYCIDNCIHTFAGIRLRAACDSIIKKQGHEEPTGQAKITPAFNLPCKFVLHTVGPIADGRPTQTDCDLLFSCYKSCLDLAHDKGLKSIAFCCISTGVFGFPQEEAAQIAVAAVREWKEKNETSGSSPNMAGTTGGMKVVFNVFTEKDEEIYRGLFSGAKNKGTFV</sequence>
<accession>A0A0E2E2X4</accession>
<dbReference type="SMART" id="SM00506">
    <property type="entry name" value="A1pp"/>
    <property type="match status" value="1"/>
</dbReference>
<dbReference type="PATRIC" id="fig|999432.5.peg.2171"/>
<gene>
    <name evidence="2" type="ORF">HMPREF9726_02090</name>
</gene>